<dbReference type="PROSITE" id="PS00028">
    <property type="entry name" value="ZINC_FINGER_C2H2_1"/>
    <property type="match status" value="2"/>
</dbReference>
<evidence type="ECO:0000256" key="5">
    <source>
        <dbReference type="ARBA" id="ARBA00022771"/>
    </source>
</evidence>
<evidence type="ECO:0000313" key="15">
    <source>
        <dbReference type="Proteomes" id="UP000296049"/>
    </source>
</evidence>
<organism evidence="14 15">
    <name type="scientific">Anas platyrhynchos</name>
    <name type="common">Mallard</name>
    <name type="synonym">Anas boschas</name>
    <dbReference type="NCBI Taxonomy" id="8839"/>
    <lineage>
        <taxon>Eukaryota</taxon>
        <taxon>Metazoa</taxon>
        <taxon>Chordata</taxon>
        <taxon>Craniata</taxon>
        <taxon>Vertebrata</taxon>
        <taxon>Euteleostomi</taxon>
        <taxon>Archelosauria</taxon>
        <taxon>Archosauria</taxon>
        <taxon>Dinosauria</taxon>
        <taxon>Saurischia</taxon>
        <taxon>Theropoda</taxon>
        <taxon>Coelurosauria</taxon>
        <taxon>Aves</taxon>
        <taxon>Neognathae</taxon>
        <taxon>Galloanserae</taxon>
        <taxon>Anseriformes</taxon>
        <taxon>Anatidae</taxon>
        <taxon>Anatinae</taxon>
        <taxon>Anas</taxon>
    </lineage>
</organism>
<dbReference type="PANTHER" id="PTHR23226">
    <property type="entry name" value="ZINC FINGER AND SCAN DOMAIN-CONTAINING"/>
    <property type="match status" value="1"/>
</dbReference>
<feature type="region of interest" description="Disordered" evidence="11">
    <location>
        <begin position="43"/>
        <end position="111"/>
    </location>
</feature>
<dbReference type="Pfam" id="PF01352">
    <property type="entry name" value="KRAB"/>
    <property type="match status" value="1"/>
</dbReference>
<dbReference type="GO" id="GO:0005634">
    <property type="term" value="C:nucleus"/>
    <property type="evidence" value="ECO:0007669"/>
    <property type="project" value="UniProtKB-SubCell"/>
</dbReference>
<dbReference type="PANTHER" id="PTHR23226:SF416">
    <property type="entry name" value="FI01424P"/>
    <property type="match status" value="1"/>
</dbReference>
<evidence type="ECO:0000256" key="10">
    <source>
        <dbReference type="PROSITE-ProRule" id="PRU00042"/>
    </source>
</evidence>
<dbReference type="GO" id="GO:0000981">
    <property type="term" value="F:DNA-binding transcription factor activity, RNA polymerase II-specific"/>
    <property type="evidence" value="ECO:0007669"/>
    <property type="project" value="TreeGrafter"/>
</dbReference>
<dbReference type="GO" id="GO:0000978">
    <property type="term" value="F:RNA polymerase II cis-regulatory region sequence-specific DNA binding"/>
    <property type="evidence" value="ECO:0007669"/>
    <property type="project" value="TreeGrafter"/>
</dbReference>
<proteinExistence type="inferred from homology"/>
<keyword evidence="15" id="KW-1185">Reference proteome</keyword>
<evidence type="ECO:0000256" key="7">
    <source>
        <dbReference type="ARBA" id="ARBA00023015"/>
    </source>
</evidence>
<keyword evidence="3" id="KW-0479">Metal-binding</keyword>
<comment type="subcellular location">
    <subcellularLocation>
        <location evidence="1">Nucleus</location>
    </subcellularLocation>
</comment>
<evidence type="ECO:0000256" key="9">
    <source>
        <dbReference type="ARBA" id="ARBA00023242"/>
    </source>
</evidence>
<evidence type="ECO:0000259" key="13">
    <source>
        <dbReference type="PROSITE" id="PS50805"/>
    </source>
</evidence>
<keyword evidence="4" id="KW-0677">Repeat</keyword>
<dbReference type="CDD" id="cd07765">
    <property type="entry name" value="KRAB_A-box"/>
    <property type="match status" value="1"/>
</dbReference>
<dbReference type="Pfam" id="PF00096">
    <property type="entry name" value="zf-C2H2"/>
    <property type="match status" value="2"/>
</dbReference>
<dbReference type="Gene3D" id="3.30.160.60">
    <property type="entry name" value="Classic Zinc Finger"/>
    <property type="match status" value="2"/>
</dbReference>
<evidence type="ECO:0000256" key="11">
    <source>
        <dbReference type="SAM" id="MobiDB-lite"/>
    </source>
</evidence>
<keyword evidence="6" id="KW-0862">Zinc</keyword>
<dbReference type="FunFam" id="3.30.160.60:FF:000933">
    <property type="entry name" value="zinc finger protein 771"/>
    <property type="match status" value="1"/>
</dbReference>
<feature type="region of interest" description="Disordered" evidence="11">
    <location>
        <begin position="157"/>
        <end position="186"/>
    </location>
</feature>
<evidence type="ECO:0000256" key="1">
    <source>
        <dbReference type="ARBA" id="ARBA00004123"/>
    </source>
</evidence>
<evidence type="ECO:0000256" key="8">
    <source>
        <dbReference type="ARBA" id="ARBA00023163"/>
    </source>
</evidence>
<dbReference type="AlphaFoldDB" id="R0JXY5"/>
<keyword evidence="7" id="KW-0805">Transcription regulation</keyword>
<dbReference type="SUPFAM" id="SSF57667">
    <property type="entry name" value="beta-beta-alpha zinc fingers"/>
    <property type="match status" value="1"/>
</dbReference>
<dbReference type="SMART" id="SM00349">
    <property type="entry name" value="KRAB"/>
    <property type="match status" value="1"/>
</dbReference>
<dbReference type="GO" id="GO:0008270">
    <property type="term" value="F:zinc ion binding"/>
    <property type="evidence" value="ECO:0007669"/>
    <property type="project" value="UniProtKB-KW"/>
</dbReference>
<evidence type="ECO:0000256" key="4">
    <source>
        <dbReference type="ARBA" id="ARBA00022737"/>
    </source>
</evidence>
<protein>
    <submittedName>
        <fullName evidence="14">Zinc finger protein CKR1</fullName>
    </submittedName>
</protein>
<reference evidence="15" key="1">
    <citation type="journal article" date="2013" name="Nat. Genet.">
        <title>The duck genome and transcriptome provide insight into an avian influenza virus reservoir species.</title>
        <authorList>
            <person name="Huang Y."/>
            <person name="Li Y."/>
            <person name="Burt D.W."/>
            <person name="Chen H."/>
            <person name="Zhang Y."/>
            <person name="Qian W."/>
            <person name="Kim H."/>
            <person name="Gan S."/>
            <person name="Zhao Y."/>
            <person name="Li J."/>
            <person name="Yi K."/>
            <person name="Feng H."/>
            <person name="Zhu P."/>
            <person name="Li B."/>
            <person name="Liu Q."/>
            <person name="Fairley S."/>
            <person name="Magor K.E."/>
            <person name="Du Z."/>
            <person name="Hu X."/>
            <person name="Goodman L."/>
            <person name="Tafer H."/>
            <person name="Vignal A."/>
            <person name="Lee T."/>
            <person name="Kim K.W."/>
            <person name="Sheng Z."/>
            <person name="An Y."/>
            <person name="Searle S."/>
            <person name="Herrero J."/>
            <person name="Groenen M.A."/>
            <person name="Crooijmans R.P."/>
            <person name="Faraut T."/>
            <person name="Cai Q."/>
            <person name="Webster R.G."/>
            <person name="Aldridge J.R."/>
            <person name="Warren W.C."/>
            <person name="Bartschat S."/>
            <person name="Kehr S."/>
            <person name="Marz M."/>
            <person name="Stadler P.F."/>
            <person name="Smith J."/>
            <person name="Kraus R.H."/>
            <person name="Zhao Y."/>
            <person name="Ren L."/>
            <person name="Fei J."/>
            <person name="Morisson M."/>
            <person name="Kaiser P."/>
            <person name="Griffin D.K."/>
            <person name="Rao M."/>
            <person name="Pitel F."/>
            <person name="Wang J."/>
            <person name="Li N."/>
        </authorList>
    </citation>
    <scope>NUCLEOTIDE SEQUENCE [LARGE SCALE GENOMIC DNA]</scope>
</reference>
<comment type="similarity">
    <text evidence="2">Belongs to the krueppel C2H2-type zinc-finger protein family.</text>
</comment>
<feature type="domain" description="C2H2-type" evidence="12">
    <location>
        <begin position="138"/>
        <end position="165"/>
    </location>
</feature>
<dbReference type="InterPro" id="IPR036236">
    <property type="entry name" value="Znf_C2H2_sf"/>
</dbReference>
<dbReference type="Gene3D" id="6.10.140.140">
    <property type="match status" value="1"/>
</dbReference>
<dbReference type="PROSITE" id="PS50805">
    <property type="entry name" value="KRAB"/>
    <property type="match status" value="1"/>
</dbReference>
<keyword evidence="9" id="KW-0539">Nucleus</keyword>
<dbReference type="FunFam" id="3.30.160.60:FF:000710">
    <property type="entry name" value="Zinc finger protein 768"/>
    <property type="match status" value="1"/>
</dbReference>
<evidence type="ECO:0000256" key="6">
    <source>
        <dbReference type="ARBA" id="ARBA00022833"/>
    </source>
</evidence>
<name>R0JXY5_ANAPL</name>
<dbReference type="InterPro" id="IPR036051">
    <property type="entry name" value="KRAB_dom_sf"/>
</dbReference>
<dbReference type="EMBL" id="KB742989">
    <property type="protein sequence ID" value="EOB02157.1"/>
    <property type="molecule type" value="Genomic_DNA"/>
</dbReference>
<feature type="domain" description="C2H2-type" evidence="12">
    <location>
        <begin position="110"/>
        <end position="137"/>
    </location>
</feature>
<accession>R0JXY5</accession>
<evidence type="ECO:0000256" key="3">
    <source>
        <dbReference type="ARBA" id="ARBA00022723"/>
    </source>
</evidence>
<feature type="compositionally biased region" description="Gly residues" evidence="11">
    <location>
        <begin position="175"/>
        <end position="186"/>
    </location>
</feature>
<dbReference type="InterPro" id="IPR013087">
    <property type="entry name" value="Znf_C2H2_type"/>
</dbReference>
<gene>
    <name evidence="14" type="ORF">Anapl_13516</name>
</gene>
<keyword evidence="5 10" id="KW-0863">Zinc-finger</keyword>
<keyword evidence="8" id="KW-0804">Transcription</keyword>
<dbReference type="SUPFAM" id="SSF109640">
    <property type="entry name" value="KRAB domain (Kruppel-associated box)"/>
    <property type="match status" value="1"/>
</dbReference>
<feature type="domain" description="KRAB" evidence="13">
    <location>
        <begin position="1"/>
        <end position="61"/>
    </location>
</feature>
<sequence>MEPYVLLDPRQRALYRDVMQESYETLMALEFPVSKPDLLSRLAHEDEPTALDLHVPKDAPSGEPPPPPPQKCADCGKRLNHQTDPQRFKHKGTQTSPVGDDPLSSPPRPYRCEQCGKSFGHSSNLLKHQRVHTGERPYPCPDCQRCFRWGSALAKHRRTHARQQPVAKRCAEESGAGGKPYPGKMG</sequence>
<evidence type="ECO:0000259" key="12">
    <source>
        <dbReference type="PROSITE" id="PS50157"/>
    </source>
</evidence>
<evidence type="ECO:0000313" key="14">
    <source>
        <dbReference type="EMBL" id="EOB02157.1"/>
    </source>
</evidence>
<dbReference type="Proteomes" id="UP000296049">
    <property type="component" value="Unassembled WGS sequence"/>
</dbReference>
<evidence type="ECO:0000256" key="2">
    <source>
        <dbReference type="ARBA" id="ARBA00006991"/>
    </source>
</evidence>
<dbReference type="InterPro" id="IPR001909">
    <property type="entry name" value="KRAB"/>
</dbReference>
<dbReference type="PROSITE" id="PS50157">
    <property type="entry name" value="ZINC_FINGER_C2H2_2"/>
    <property type="match status" value="2"/>
</dbReference>
<dbReference type="SMART" id="SM00355">
    <property type="entry name" value="ZnF_C2H2"/>
    <property type="match status" value="2"/>
</dbReference>